<evidence type="ECO:0000313" key="2">
    <source>
        <dbReference type="Proteomes" id="UP001165060"/>
    </source>
</evidence>
<evidence type="ECO:0008006" key="3">
    <source>
        <dbReference type="Google" id="ProtNLM"/>
    </source>
</evidence>
<comment type="caution">
    <text evidence="1">The sequence shown here is derived from an EMBL/GenBank/DDBJ whole genome shotgun (WGS) entry which is preliminary data.</text>
</comment>
<dbReference type="InterPro" id="IPR032675">
    <property type="entry name" value="LRR_dom_sf"/>
</dbReference>
<dbReference type="SUPFAM" id="SSF52047">
    <property type="entry name" value="RNI-like"/>
    <property type="match status" value="1"/>
</dbReference>
<dbReference type="Proteomes" id="UP001165060">
    <property type="component" value="Unassembled WGS sequence"/>
</dbReference>
<dbReference type="PANTHER" id="PTHR24114:SF2">
    <property type="entry name" value="F-BOX DOMAIN-CONTAINING PROTEIN-RELATED"/>
    <property type="match status" value="1"/>
</dbReference>
<name>A0ABQ6NAL6_9STRA</name>
<dbReference type="EMBL" id="BRYB01006565">
    <property type="protein sequence ID" value="GMI51870.1"/>
    <property type="molecule type" value="Genomic_DNA"/>
</dbReference>
<sequence length="440" mass="49044">MENSSSSSNLVEQTYTIGTSTDSAALSDQVKRYRSRRLKEPASNELKKDVAGDLSKEPLTLKCIKVIVANFAKSPAHSGVPAKHMREIAQQLPIDLDAGIAAVYVHDENYWKRRCMQSLAASECQIIEHGLTWKQLYFEHHLRKRLESFEADEDGAKLEPLLDEIRKYQDNVFTLSFKQLPSHIDIDRVVEALPNLTKLDVQYSINKIGMNFDRRLFGMKITDASCLAKSVKDSLNLTSVILAGNLMDDDLLRMLMTGLYKSSTITHLDVSHNKITNHGVRLLAKLLGTKSVLTSLNIADNQVHAEGGRYLGRALRSNDSLTDLNMRLNRLTDEGGRMLLEGLKENQSVTRLNLSSNCLGTESTQALSVVLRGDESQLMVLDLSSNQLGDGDVETLGATMGRNQKIISLDLRMNSTSVESEAMDKIEAMLHKNELALRQD</sequence>
<reference evidence="1 2" key="1">
    <citation type="journal article" date="2023" name="Commun. Biol.">
        <title>Genome analysis of Parmales, the sister group of diatoms, reveals the evolutionary specialization of diatoms from phago-mixotrophs to photoautotrophs.</title>
        <authorList>
            <person name="Ban H."/>
            <person name="Sato S."/>
            <person name="Yoshikawa S."/>
            <person name="Yamada K."/>
            <person name="Nakamura Y."/>
            <person name="Ichinomiya M."/>
            <person name="Sato N."/>
            <person name="Blanc-Mathieu R."/>
            <person name="Endo H."/>
            <person name="Kuwata A."/>
            <person name="Ogata H."/>
        </authorList>
    </citation>
    <scope>NUCLEOTIDE SEQUENCE [LARGE SCALE GENOMIC DNA]</scope>
</reference>
<keyword evidence="2" id="KW-1185">Reference proteome</keyword>
<dbReference type="InterPro" id="IPR001611">
    <property type="entry name" value="Leu-rich_rpt"/>
</dbReference>
<evidence type="ECO:0000313" key="1">
    <source>
        <dbReference type="EMBL" id="GMI51870.1"/>
    </source>
</evidence>
<accession>A0ABQ6NAL6</accession>
<proteinExistence type="predicted"/>
<organism evidence="1 2">
    <name type="scientific">Tetraparma gracilis</name>
    <dbReference type="NCBI Taxonomy" id="2962635"/>
    <lineage>
        <taxon>Eukaryota</taxon>
        <taxon>Sar</taxon>
        <taxon>Stramenopiles</taxon>
        <taxon>Ochrophyta</taxon>
        <taxon>Bolidophyceae</taxon>
        <taxon>Parmales</taxon>
        <taxon>Triparmaceae</taxon>
        <taxon>Tetraparma</taxon>
    </lineage>
</organism>
<dbReference type="SMART" id="SM00368">
    <property type="entry name" value="LRR_RI"/>
    <property type="match status" value="5"/>
</dbReference>
<dbReference type="Pfam" id="PF13516">
    <property type="entry name" value="LRR_6"/>
    <property type="match status" value="5"/>
</dbReference>
<gene>
    <name evidence="1" type="ORF">TeGR_g2743</name>
</gene>
<dbReference type="Gene3D" id="3.80.10.10">
    <property type="entry name" value="Ribonuclease Inhibitor"/>
    <property type="match status" value="2"/>
</dbReference>
<dbReference type="PANTHER" id="PTHR24114">
    <property type="entry name" value="LEUCINE RICH REPEAT FAMILY PROTEIN"/>
    <property type="match status" value="1"/>
</dbReference>
<dbReference type="InterPro" id="IPR052394">
    <property type="entry name" value="LRR-containing"/>
</dbReference>
<protein>
    <recommendedName>
        <fullName evidence="3">T-complex-associated testis-expressed protein 1</fullName>
    </recommendedName>
</protein>